<organism evidence="2 3">
    <name type="scientific">Patellaria atrata CBS 101060</name>
    <dbReference type="NCBI Taxonomy" id="1346257"/>
    <lineage>
        <taxon>Eukaryota</taxon>
        <taxon>Fungi</taxon>
        <taxon>Dikarya</taxon>
        <taxon>Ascomycota</taxon>
        <taxon>Pezizomycotina</taxon>
        <taxon>Dothideomycetes</taxon>
        <taxon>Dothideomycetes incertae sedis</taxon>
        <taxon>Patellariales</taxon>
        <taxon>Patellariaceae</taxon>
        <taxon>Patellaria</taxon>
    </lineage>
</organism>
<gene>
    <name evidence="2" type="ORF">M501DRAFT_986076</name>
</gene>
<dbReference type="OrthoDB" id="5425130at2759"/>
<feature type="compositionally biased region" description="Polar residues" evidence="1">
    <location>
        <begin position="593"/>
        <end position="602"/>
    </location>
</feature>
<feature type="compositionally biased region" description="Polar residues" evidence="1">
    <location>
        <begin position="343"/>
        <end position="358"/>
    </location>
</feature>
<dbReference type="EMBL" id="MU006098">
    <property type="protein sequence ID" value="KAF2837875.1"/>
    <property type="molecule type" value="Genomic_DNA"/>
</dbReference>
<evidence type="ECO:0000313" key="3">
    <source>
        <dbReference type="Proteomes" id="UP000799429"/>
    </source>
</evidence>
<protein>
    <submittedName>
        <fullName evidence="2">Uncharacterized protein</fullName>
    </submittedName>
</protein>
<feature type="compositionally biased region" description="Low complexity" evidence="1">
    <location>
        <begin position="655"/>
        <end position="664"/>
    </location>
</feature>
<feature type="compositionally biased region" description="Low complexity" evidence="1">
    <location>
        <begin position="731"/>
        <end position="741"/>
    </location>
</feature>
<feature type="region of interest" description="Disordered" evidence="1">
    <location>
        <begin position="566"/>
        <end position="802"/>
    </location>
</feature>
<feature type="region of interest" description="Disordered" evidence="1">
    <location>
        <begin position="301"/>
        <end position="385"/>
    </location>
</feature>
<feature type="compositionally biased region" description="Polar residues" evidence="1">
    <location>
        <begin position="570"/>
        <end position="584"/>
    </location>
</feature>
<feature type="compositionally biased region" description="Polar residues" evidence="1">
    <location>
        <begin position="146"/>
        <end position="156"/>
    </location>
</feature>
<dbReference type="AlphaFoldDB" id="A0A9P4S9W6"/>
<feature type="compositionally biased region" description="Polar residues" evidence="1">
    <location>
        <begin position="610"/>
        <end position="625"/>
    </location>
</feature>
<evidence type="ECO:0000313" key="2">
    <source>
        <dbReference type="EMBL" id="KAF2837875.1"/>
    </source>
</evidence>
<comment type="caution">
    <text evidence="2">The sequence shown here is derived from an EMBL/GenBank/DDBJ whole genome shotgun (WGS) entry which is preliminary data.</text>
</comment>
<feature type="compositionally biased region" description="Basic and acidic residues" evidence="1">
    <location>
        <begin position="211"/>
        <end position="232"/>
    </location>
</feature>
<feature type="compositionally biased region" description="Basic residues" evidence="1">
    <location>
        <begin position="332"/>
        <end position="342"/>
    </location>
</feature>
<keyword evidence="3" id="KW-1185">Reference proteome</keyword>
<feature type="compositionally biased region" description="Polar residues" evidence="1">
    <location>
        <begin position="100"/>
        <end position="109"/>
    </location>
</feature>
<feature type="compositionally biased region" description="Basic and acidic residues" evidence="1">
    <location>
        <begin position="54"/>
        <end position="64"/>
    </location>
</feature>
<feature type="region of interest" description="Disordered" evidence="1">
    <location>
        <begin position="486"/>
        <end position="526"/>
    </location>
</feature>
<sequence>MALLAPPTARHDIISQILNEYSKFRVEGDDVSIYSPSPRLGIETESPPPPPPPKDGRTTQDMKNGDPLITSVRFKDVANATAKPRLPLPQKDGRARKISETPTFTSIASKTIKRKRKPTSLILTSSNGSSVTASSSSTPSPKQSKRPFQSSSTAASTPLDRPLPDLPPPELPKKDSNIPDMGQKLSKLKHKVEEGRSTPLNLLKRKAVPKTSDEALKTKSPRLEEPEERKGSLPDALSIRRALDTVTPITAIGHGHSHSYSVDRFTPSTPDISALTYPRREDSQLTDLSNLERSDTPSLLLLKAPTPVPPESPSKWGVRTDMMSTEREHSPTKKIRAKHARGKSSTALDLFKTATSKLPTPPNSPYTVELPSTSSSAATSSTQSPTLPGIPVSYYLRRPPSSNAPHLTKLHLECLHKHNKWWPSNNRVAPVGCMLCFSSASFDQSGERGDGSTQRWTCWWCGLRVCGACRGRVERTKNRDVALTLQKWDEDPGNQRTQDSPRTRDFSQRSYTPPQPPQRENETRNFSATTNGTVTTAMTVIHTIPEVVTPAPPTSPYAVAVRPPLPAKDQMQNGSLQGSRSNTPIPFPGVPRSGNQSRSNTPPGFREGTRSTTPLGLQDTRSSNPAGGREKALPPLMSIQAQMQRQQQDQERRFQQQTQLNTQPQPLPRNDSDVTLTPQTFTTSLNPTSPTPSPPEPPPKPPTLPSTTYNPSLNFKPKRTYPNAVPPSPLLPQTSQTSQTSHKQAKTETEMEKETEKRGLAPAQSKRGKAQPFPAWNGPVPLRARAGAGTGERRGVGVGVGA</sequence>
<feature type="region of interest" description="Disordered" evidence="1">
    <location>
        <begin position="32"/>
        <end position="234"/>
    </location>
</feature>
<proteinExistence type="predicted"/>
<feature type="compositionally biased region" description="Basic and acidic residues" evidence="1">
    <location>
        <begin position="745"/>
        <end position="759"/>
    </location>
</feature>
<evidence type="ECO:0000256" key="1">
    <source>
        <dbReference type="SAM" id="MobiDB-lite"/>
    </source>
</evidence>
<name>A0A9P4S9W6_9PEZI</name>
<feature type="compositionally biased region" description="Pro residues" evidence="1">
    <location>
        <begin position="689"/>
        <end position="704"/>
    </location>
</feature>
<reference evidence="2" key="1">
    <citation type="journal article" date="2020" name="Stud. Mycol.">
        <title>101 Dothideomycetes genomes: a test case for predicting lifestyles and emergence of pathogens.</title>
        <authorList>
            <person name="Haridas S."/>
            <person name="Albert R."/>
            <person name="Binder M."/>
            <person name="Bloem J."/>
            <person name="Labutti K."/>
            <person name="Salamov A."/>
            <person name="Andreopoulos B."/>
            <person name="Baker S."/>
            <person name="Barry K."/>
            <person name="Bills G."/>
            <person name="Bluhm B."/>
            <person name="Cannon C."/>
            <person name="Castanera R."/>
            <person name="Culley D."/>
            <person name="Daum C."/>
            <person name="Ezra D."/>
            <person name="Gonzalez J."/>
            <person name="Henrissat B."/>
            <person name="Kuo A."/>
            <person name="Liang C."/>
            <person name="Lipzen A."/>
            <person name="Lutzoni F."/>
            <person name="Magnuson J."/>
            <person name="Mondo S."/>
            <person name="Nolan M."/>
            <person name="Ohm R."/>
            <person name="Pangilinan J."/>
            <person name="Park H.-J."/>
            <person name="Ramirez L."/>
            <person name="Alfaro M."/>
            <person name="Sun H."/>
            <person name="Tritt A."/>
            <person name="Yoshinaga Y."/>
            <person name="Zwiers L.-H."/>
            <person name="Turgeon B."/>
            <person name="Goodwin S."/>
            <person name="Spatafora J."/>
            <person name="Crous P."/>
            <person name="Grigoriev I."/>
        </authorList>
    </citation>
    <scope>NUCLEOTIDE SEQUENCE</scope>
    <source>
        <strain evidence="2">CBS 101060</strain>
    </source>
</reference>
<feature type="compositionally biased region" description="Low complexity" evidence="1">
    <location>
        <begin position="371"/>
        <end position="385"/>
    </location>
</feature>
<feature type="compositionally biased region" description="Low complexity" evidence="1">
    <location>
        <begin position="124"/>
        <end position="140"/>
    </location>
</feature>
<dbReference type="Proteomes" id="UP000799429">
    <property type="component" value="Unassembled WGS sequence"/>
</dbReference>
<accession>A0A9P4S9W6</accession>